<reference evidence="8" key="1">
    <citation type="journal article" date="2023" name="Commun. Biol.">
        <title>Genome analysis of Parmales, the sister group of diatoms, reveals the evolutionary specialization of diatoms from phago-mixotrophs to photoautotrophs.</title>
        <authorList>
            <person name="Ban H."/>
            <person name="Sato S."/>
            <person name="Yoshikawa S."/>
            <person name="Yamada K."/>
            <person name="Nakamura Y."/>
            <person name="Ichinomiya M."/>
            <person name="Sato N."/>
            <person name="Blanc-Mathieu R."/>
            <person name="Endo H."/>
            <person name="Kuwata A."/>
            <person name="Ogata H."/>
        </authorList>
    </citation>
    <scope>NUCLEOTIDE SEQUENCE [LARGE SCALE GENOMIC DNA]</scope>
    <source>
        <strain evidence="8">NIES 3700</strain>
    </source>
</reference>
<dbReference type="AlphaFoldDB" id="A0A9W6ZYH3"/>
<dbReference type="InterPro" id="IPR006620">
    <property type="entry name" value="Pro_4_hyd_alph"/>
</dbReference>
<proteinExistence type="predicted"/>
<comment type="caution">
    <text evidence="7">The sequence shown here is derived from an EMBL/GenBank/DDBJ whole genome shotgun (WGS) entry which is preliminary data.</text>
</comment>
<evidence type="ECO:0000256" key="5">
    <source>
        <dbReference type="ARBA" id="ARBA00023004"/>
    </source>
</evidence>
<feature type="domain" description="Fe2OG dioxygenase" evidence="6">
    <location>
        <begin position="146"/>
        <end position="263"/>
    </location>
</feature>
<dbReference type="GO" id="GO:0005783">
    <property type="term" value="C:endoplasmic reticulum"/>
    <property type="evidence" value="ECO:0007669"/>
    <property type="project" value="TreeGrafter"/>
</dbReference>
<sequence>MTTPQPPESLFPELSDEVKQTLLPILTNEEPPTLSQIEARLKTLYGFSPDLTSSLELSKTLKCLHFDPLILTVDNFLTSEECNDYVSKASTIDGLRSPTVGKDEVSKKQRTSTTWHHKYSSTPELLARTCSLLGLPVGPSGSGLKIFEEPQTVRYKTSERFNWHYDALGPTSSDIKKEGGRNSEAGQRTATVLVYLKDLDGGGATAFRDLGVSVKPEKGKACIFFPSLGGIKNSPADLRTLHAGEPNESNDAEKWIAQIWVREHPEYTATVPPNSRVEDAAESVEKLINALT</sequence>
<dbReference type="GO" id="GO:0004656">
    <property type="term" value="F:procollagen-proline 4-dioxygenase activity"/>
    <property type="evidence" value="ECO:0007669"/>
    <property type="project" value="TreeGrafter"/>
</dbReference>
<keyword evidence="4" id="KW-0560">Oxidoreductase</keyword>
<evidence type="ECO:0000256" key="1">
    <source>
        <dbReference type="ARBA" id="ARBA00001961"/>
    </source>
</evidence>
<keyword evidence="2" id="KW-0479">Metal-binding</keyword>
<dbReference type="PANTHER" id="PTHR10869">
    <property type="entry name" value="PROLYL 4-HYDROXYLASE ALPHA SUBUNIT"/>
    <property type="match status" value="1"/>
</dbReference>
<dbReference type="OrthoDB" id="420380at2759"/>
<dbReference type="GO" id="GO:0031418">
    <property type="term" value="F:L-ascorbic acid binding"/>
    <property type="evidence" value="ECO:0007669"/>
    <property type="project" value="InterPro"/>
</dbReference>
<comment type="cofactor">
    <cofactor evidence="1">
        <name>L-ascorbate</name>
        <dbReference type="ChEBI" id="CHEBI:38290"/>
    </cofactor>
</comment>
<keyword evidence="3" id="KW-0223">Dioxygenase</keyword>
<gene>
    <name evidence="7" type="ORF">TrLO_g15907</name>
</gene>
<dbReference type="InterPro" id="IPR045054">
    <property type="entry name" value="P4HA-like"/>
</dbReference>
<dbReference type="Gene3D" id="2.60.120.620">
    <property type="entry name" value="q2cbj1_9rhob like domain"/>
    <property type="match status" value="1"/>
</dbReference>
<name>A0A9W6ZYH3_9STRA</name>
<evidence type="ECO:0000313" key="7">
    <source>
        <dbReference type="EMBL" id="GMH60251.1"/>
    </source>
</evidence>
<dbReference type="InterPro" id="IPR005123">
    <property type="entry name" value="Oxoglu/Fe-dep_dioxygenase_dom"/>
</dbReference>
<evidence type="ECO:0000256" key="2">
    <source>
        <dbReference type="ARBA" id="ARBA00022723"/>
    </source>
</evidence>
<organism evidence="7 8">
    <name type="scientific">Triparma laevis f. longispina</name>
    <dbReference type="NCBI Taxonomy" id="1714387"/>
    <lineage>
        <taxon>Eukaryota</taxon>
        <taxon>Sar</taxon>
        <taxon>Stramenopiles</taxon>
        <taxon>Ochrophyta</taxon>
        <taxon>Bolidophyceae</taxon>
        <taxon>Parmales</taxon>
        <taxon>Triparmaceae</taxon>
        <taxon>Triparma</taxon>
    </lineage>
</organism>
<dbReference type="Proteomes" id="UP001165122">
    <property type="component" value="Unassembled WGS sequence"/>
</dbReference>
<evidence type="ECO:0000256" key="4">
    <source>
        <dbReference type="ARBA" id="ARBA00023002"/>
    </source>
</evidence>
<protein>
    <recommendedName>
        <fullName evidence="6">Fe2OG dioxygenase domain-containing protein</fullName>
    </recommendedName>
</protein>
<keyword evidence="5" id="KW-0408">Iron</keyword>
<dbReference type="InterPro" id="IPR044862">
    <property type="entry name" value="Pro_4_hyd_alph_FE2OG_OXY"/>
</dbReference>
<dbReference type="GO" id="GO:0005506">
    <property type="term" value="F:iron ion binding"/>
    <property type="evidence" value="ECO:0007669"/>
    <property type="project" value="InterPro"/>
</dbReference>
<evidence type="ECO:0000259" key="6">
    <source>
        <dbReference type="PROSITE" id="PS51471"/>
    </source>
</evidence>
<dbReference type="PANTHER" id="PTHR10869:SF229">
    <property type="entry name" value="PROLYL 4-HYDROXYLASE ALPHA SUBUNIT DOMAIN-CONTAINING PROTEIN"/>
    <property type="match status" value="1"/>
</dbReference>
<accession>A0A9W6ZYH3</accession>
<evidence type="ECO:0000313" key="8">
    <source>
        <dbReference type="Proteomes" id="UP001165122"/>
    </source>
</evidence>
<evidence type="ECO:0000256" key="3">
    <source>
        <dbReference type="ARBA" id="ARBA00022964"/>
    </source>
</evidence>
<dbReference type="Pfam" id="PF13640">
    <property type="entry name" value="2OG-FeII_Oxy_3"/>
    <property type="match status" value="1"/>
</dbReference>
<dbReference type="SMART" id="SM00702">
    <property type="entry name" value="P4Hc"/>
    <property type="match status" value="1"/>
</dbReference>
<dbReference type="EMBL" id="BRXW01000496">
    <property type="protein sequence ID" value="GMH60251.1"/>
    <property type="molecule type" value="Genomic_DNA"/>
</dbReference>
<keyword evidence="8" id="KW-1185">Reference proteome</keyword>
<dbReference type="PROSITE" id="PS51471">
    <property type="entry name" value="FE2OG_OXY"/>
    <property type="match status" value="1"/>
</dbReference>